<keyword evidence="7" id="KW-0528">Neurotoxin</keyword>
<dbReference type="InterPro" id="IPR002110">
    <property type="entry name" value="Ankyrin_rpt"/>
</dbReference>
<dbReference type="OrthoDB" id="20282at2759"/>
<keyword evidence="4" id="KW-0964">Secreted</keyword>
<dbReference type="Pfam" id="PF01585">
    <property type="entry name" value="G-patch"/>
    <property type="match status" value="1"/>
</dbReference>
<keyword evidence="6" id="KW-0800">Toxin</keyword>
<proteinExistence type="predicted"/>
<keyword evidence="9" id="KW-1053">Target membrane</keyword>
<dbReference type="EMBL" id="BMAW01077340">
    <property type="protein sequence ID" value="GFU05779.1"/>
    <property type="molecule type" value="Genomic_DNA"/>
</dbReference>
<sequence length="216" mass="24951">MCAACEGHYSVVEYLIKLGAKLNIRCKYGMTALDIAIKTKNNAMIKLLQNGVTPCVRETSFVIEDDKINNEKKFCDDCKSFYKISKVAHERGITHLLTIKKSDISTFYHIPENNKGFQIMLKSGWDKNKGLGVNADGQKFPIKTVLKKDRSCIGKNKEVPKVTHFNANDETSVKTMQHKPIRVAREKTLKRWERIKFQAHNRRQEIRFRRLFNSDS</sequence>
<gene>
    <name evidence="11" type="primary">ZK1320.7</name>
    <name evidence="11" type="ORF">NPIL_146181</name>
</gene>
<dbReference type="Gene3D" id="1.25.40.20">
    <property type="entry name" value="Ankyrin repeat-containing domain"/>
    <property type="match status" value="1"/>
</dbReference>
<keyword evidence="9" id="KW-0472">Membrane</keyword>
<dbReference type="InterPro" id="IPR039146">
    <property type="entry name" value="GPANK1"/>
</dbReference>
<dbReference type="GO" id="GO:0044231">
    <property type="term" value="C:host cell presynaptic membrane"/>
    <property type="evidence" value="ECO:0007669"/>
    <property type="project" value="UniProtKB-KW"/>
</dbReference>
<dbReference type="PANTHER" id="PTHR20923:SF1">
    <property type="entry name" value="G PATCH DOMAIN AND ANKYRIN REPEAT-CONTAINING PROTEIN 1"/>
    <property type="match status" value="1"/>
</dbReference>
<dbReference type="SUPFAM" id="SSF48403">
    <property type="entry name" value="Ankyrin repeat"/>
    <property type="match status" value="1"/>
</dbReference>
<organism evidence="11 12">
    <name type="scientific">Nephila pilipes</name>
    <name type="common">Giant wood spider</name>
    <name type="synonym">Nephila maculata</name>
    <dbReference type="NCBI Taxonomy" id="299642"/>
    <lineage>
        <taxon>Eukaryota</taxon>
        <taxon>Metazoa</taxon>
        <taxon>Ecdysozoa</taxon>
        <taxon>Arthropoda</taxon>
        <taxon>Chelicerata</taxon>
        <taxon>Arachnida</taxon>
        <taxon>Araneae</taxon>
        <taxon>Araneomorphae</taxon>
        <taxon>Entelegynae</taxon>
        <taxon>Araneoidea</taxon>
        <taxon>Nephilidae</taxon>
        <taxon>Nephila</taxon>
    </lineage>
</organism>
<name>A0A8X6Q8B9_NEPPI</name>
<dbReference type="SMART" id="SM00443">
    <property type="entry name" value="G_patch"/>
    <property type="match status" value="1"/>
</dbReference>
<evidence type="ECO:0000256" key="5">
    <source>
        <dbReference type="ARBA" id="ARBA00022537"/>
    </source>
</evidence>
<evidence type="ECO:0000259" key="10">
    <source>
        <dbReference type="PROSITE" id="PS50174"/>
    </source>
</evidence>
<keyword evidence="12" id="KW-1185">Reference proteome</keyword>
<dbReference type="PROSITE" id="PS50174">
    <property type="entry name" value="G_PATCH"/>
    <property type="match status" value="1"/>
</dbReference>
<protein>
    <submittedName>
        <fullName evidence="11">G patch domain and ankyrin repeat-containing protein 1 homolog</fullName>
    </submittedName>
</protein>
<dbReference type="Proteomes" id="UP000887013">
    <property type="component" value="Unassembled WGS sequence"/>
</dbReference>
<dbReference type="AlphaFoldDB" id="A0A8X6Q8B9"/>
<evidence type="ECO:0000256" key="4">
    <source>
        <dbReference type="ARBA" id="ARBA00022525"/>
    </source>
</evidence>
<evidence type="ECO:0000256" key="9">
    <source>
        <dbReference type="ARBA" id="ARBA00023298"/>
    </source>
</evidence>
<evidence type="ECO:0000256" key="7">
    <source>
        <dbReference type="ARBA" id="ARBA00022699"/>
    </source>
</evidence>
<dbReference type="Pfam" id="PF12796">
    <property type="entry name" value="Ank_2"/>
    <property type="match status" value="1"/>
</dbReference>
<dbReference type="InterPro" id="IPR000467">
    <property type="entry name" value="G_patch_dom"/>
</dbReference>
<comment type="subcellular location">
    <subcellularLocation>
        <location evidence="2">Secreted</location>
    </subcellularLocation>
    <subcellularLocation>
        <location evidence="1">Target cell membrane</location>
    </subcellularLocation>
</comment>
<feature type="domain" description="G-patch" evidence="10">
    <location>
        <begin position="112"/>
        <end position="158"/>
    </location>
</feature>
<comment type="caution">
    <text evidence="11">The sequence shown here is derived from an EMBL/GenBank/DDBJ whole genome shotgun (WGS) entry which is preliminary data.</text>
</comment>
<accession>A0A8X6Q8B9</accession>
<dbReference type="GO" id="GO:0006887">
    <property type="term" value="P:exocytosis"/>
    <property type="evidence" value="ECO:0007669"/>
    <property type="project" value="UniProtKB-KW"/>
</dbReference>
<keyword evidence="3" id="KW-0268">Exocytosis</keyword>
<keyword evidence="8" id="KW-0638">Presynaptic neurotoxin</keyword>
<reference evidence="11" key="1">
    <citation type="submission" date="2020-08" db="EMBL/GenBank/DDBJ databases">
        <title>Multicomponent nature underlies the extraordinary mechanical properties of spider dragline silk.</title>
        <authorList>
            <person name="Kono N."/>
            <person name="Nakamura H."/>
            <person name="Mori M."/>
            <person name="Yoshida Y."/>
            <person name="Ohtoshi R."/>
            <person name="Malay A.D."/>
            <person name="Moran D.A.P."/>
            <person name="Tomita M."/>
            <person name="Numata K."/>
            <person name="Arakawa K."/>
        </authorList>
    </citation>
    <scope>NUCLEOTIDE SEQUENCE</scope>
</reference>
<evidence type="ECO:0000256" key="8">
    <source>
        <dbReference type="ARBA" id="ARBA00023028"/>
    </source>
</evidence>
<evidence type="ECO:0000256" key="1">
    <source>
        <dbReference type="ARBA" id="ARBA00004175"/>
    </source>
</evidence>
<evidence type="ECO:0000256" key="2">
    <source>
        <dbReference type="ARBA" id="ARBA00004613"/>
    </source>
</evidence>
<dbReference type="InterPro" id="IPR036770">
    <property type="entry name" value="Ankyrin_rpt-contain_sf"/>
</dbReference>
<evidence type="ECO:0000256" key="6">
    <source>
        <dbReference type="ARBA" id="ARBA00022656"/>
    </source>
</evidence>
<dbReference type="GO" id="GO:0003676">
    <property type="term" value="F:nucleic acid binding"/>
    <property type="evidence" value="ECO:0007669"/>
    <property type="project" value="InterPro"/>
</dbReference>
<dbReference type="GO" id="GO:0044218">
    <property type="term" value="C:other organism cell membrane"/>
    <property type="evidence" value="ECO:0007669"/>
    <property type="project" value="UniProtKB-KW"/>
</dbReference>
<evidence type="ECO:0000313" key="12">
    <source>
        <dbReference type="Proteomes" id="UP000887013"/>
    </source>
</evidence>
<evidence type="ECO:0000313" key="11">
    <source>
        <dbReference type="EMBL" id="GFU05779.1"/>
    </source>
</evidence>
<keyword evidence="5" id="KW-1052">Target cell membrane</keyword>
<dbReference type="PANTHER" id="PTHR20923">
    <property type="entry name" value="BAT4 PROTEIN-RELATED"/>
    <property type="match status" value="1"/>
</dbReference>
<evidence type="ECO:0000256" key="3">
    <source>
        <dbReference type="ARBA" id="ARBA00022483"/>
    </source>
</evidence>
<dbReference type="GO" id="GO:0005576">
    <property type="term" value="C:extracellular region"/>
    <property type="evidence" value="ECO:0007669"/>
    <property type="project" value="UniProtKB-SubCell"/>
</dbReference>
<dbReference type="GO" id="GO:0090729">
    <property type="term" value="F:toxin activity"/>
    <property type="evidence" value="ECO:0007669"/>
    <property type="project" value="UniProtKB-KW"/>
</dbReference>